<keyword evidence="4" id="KW-0805">Transcription regulation</keyword>
<keyword evidence="11" id="KW-1185">Reference proteome</keyword>
<dbReference type="SMART" id="SM00066">
    <property type="entry name" value="GAL4"/>
    <property type="match status" value="1"/>
</dbReference>
<evidence type="ECO:0000256" key="4">
    <source>
        <dbReference type="ARBA" id="ARBA00023015"/>
    </source>
</evidence>
<reference evidence="10 11" key="1">
    <citation type="submission" date="2016-04" db="EMBL/GenBank/DDBJ databases">
        <title>A degradative enzymes factory behind the ericoid mycorrhizal symbiosis.</title>
        <authorList>
            <consortium name="DOE Joint Genome Institute"/>
            <person name="Martino E."/>
            <person name="Morin E."/>
            <person name="Grelet G."/>
            <person name="Kuo A."/>
            <person name="Kohler A."/>
            <person name="Daghino S."/>
            <person name="Barry K."/>
            <person name="Choi C."/>
            <person name="Cichocki N."/>
            <person name="Clum A."/>
            <person name="Copeland A."/>
            <person name="Hainaut M."/>
            <person name="Haridas S."/>
            <person name="Labutti K."/>
            <person name="Lindquist E."/>
            <person name="Lipzen A."/>
            <person name="Khouja H.-R."/>
            <person name="Murat C."/>
            <person name="Ohm R."/>
            <person name="Olson A."/>
            <person name="Spatafora J."/>
            <person name="Veneault-Fourrey C."/>
            <person name="Henrissat B."/>
            <person name="Grigoriev I."/>
            <person name="Martin F."/>
            <person name="Perotto S."/>
        </authorList>
    </citation>
    <scope>NUCLEOTIDE SEQUENCE [LARGE SCALE GENOMIC DNA]</scope>
    <source>
        <strain evidence="10 11">F</strain>
    </source>
</reference>
<keyword evidence="2" id="KW-0479">Metal-binding</keyword>
<evidence type="ECO:0000256" key="7">
    <source>
        <dbReference type="ARBA" id="ARBA00023242"/>
    </source>
</evidence>
<name>A0A2J6QWM9_HYAVF</name>
<dbReference type="PROSITE" id="PS00463">
    <property type="entry name" value="ZN2_CY6_FUNGAL_1"/>
    <property type="match status" value="1"/>
</dbReference>
<dbReference type="Proteomes" id="UP000235786">
    <property type="component" value="Unassembled WGS sequence"/>
</dbReference>
<dbReference type="GO" id="GO:0005634">
    <property type="term" value="C:nucleus"/>
    <property type="evidence" value="ECO:0007669"/>
    <property type="project" value="UniProtKB-SubCell"/>
</dbReference>
<dbReference type="OrthoDB" id="2399539at2759"/>
<keyword evidence="3" id="KW-0862">Zinc</keyword>
<keyword evidence="5" id="KW-0238">DNA-binding</keyword>
<evidence type="ECO:0000256" key="2">
    <source>
        <dbReference type="ARBA" id="ARBA00022723"/>
    </source>
</evidence>
<evidence type="ECO:0000256" key="8">
    <source>
        <dbReference type="SAM" id="MobiDB-lite"/>
    </source>
</evidence>
<feature type="region of interest" description="Disordered" evidence="8">
    <location>
        <begin position="143"/>
        <end position="168"/>
    </location>
</feature>
<dbReference type="Gene3D" id="4.10.240.10">
    <property type="entry name" value="Zn(2)-C6 fungal-type DNA-binding domain"/>
    <property type="match status" value="1"/>
</dbReference>
<dbReference type="Pfam" id="PF04082">
    <property type="entry name" value="Fungal_trans"/>
    <property type="match status" value="1"/>
</dbReference>
<evidence type="ECO:0000256" key="1">
    <source>
        <dbReference type="ARBA" id="ARBA00004123"/>
    </source>
</evidence>
<sequence length="771" mass="87222">MSVPRTRPYQDWPVGADMENLQPSWGVASQGQADGRPAKRARVALACQRCKTRKQKCDGMHPACSKCSRLGLTCEYVIPSKPMPFGKNHYVASLERRVVELEDLLARKGLLDQVPPFAPYDLRDTRPITENGNQAIFSPEPHVVAPSRRKNSSFSEMESRSSDSEEGESMVRILRDLSLETNGGYIGATSQITMGRLVGSIVKGKKYSIREEDLSPSPTYLTENDDSAELRLSDISPDVADRLLVGYMKHIATQYPVLHSAWIRDLHSRRHCITNAYERSTLHLMYATAGRFLETTGETAPSYFPERHHAEMLKDLDEMLRYHDTRSVVTLLLLAVFSLRAKGGPGAWAYIGLAMRIAIDMGLHRHTAAMERIGFDVEMRKRLFWSCNTLDRQVSIPLGRPFSISDRDIDVQLPIDVDEHCQDLQILEQASKVDPAVVRSESSSLTAFLHILRLRRIESSIQQTIYRVGQSTNVTDAEIEFYLDQLENWKKLIPLDAKKQVDRESITFDGYDYYMVFYYKCHRLLLYPLISKPRMNPRFLKRCAEVCDGVAQTYKRLHQTLSVGYSLMALQTVFMAGLTLIYCTWISPEEIFSSATSNDINDCSIVLFVITERWPGAKKYRDAFEAVKQNVIDPLSEGKNNGPRHAVEFLKSIIPSTLPEVEMGEDRQEYSRIVTDMSGQDVDSALVQTFGGPAAVGMEQVQYQSGDVLGNVPVQQFGQYRGFNEMNSDQEVIDVLNQWPPSGMDFSVGFEPFDLESYSVNMVEPFGSNLR</sequence>
<dbReference type="CDD" id="cd12148">
    <property type="entry name" value="fungal_TF_MHR"/>
    <property type="match status" value="1"/>
</dbReference>
<evidence type="ECO:0000256" key="3">
    <source>
        <dbReference type="ARBA" id="ARBA00022833"/>
    </source>
</evidence>
<dbReference type="AlphaFoldDB" id="A0A2J6QWM9"/>
<accession>A0A2J6QWM9</accession>
<dbReference type="SMART" id="SM00906">
    <property type="entry name" value="Fungal_trans"/>
    <property type="match status" value="1"/>
</dbReference>
<evidence type="ECO:0000259" key="9">
    <source>
        <dbReference type="PROSITE" id="PS50048"/>
    </source>
</evidence>
<evidence type="ECO:0000256" key="6">
    <source>
        <dbReference type="ARBA" id="ARBA00023163"/>
    </source>
</evidence>
<dbReference type="GO" id="GO:0008270">
    <property type="term" value="F:zinc ion binding"/>
    <property type="evidence" value="ECO:0007669"/>
    <property type="project" value="InterPro"/>
</dbReference>
<dbReference type="InterPro" id="IPR001138">
    <property type="entry name" value="Zn2Cys6_DnaBD"/>
</dbReference>
<proteinExistence type="predicted"/>
<dbReference type="SUPFAM" id="SSF57701">
    <property type="entry name" value="Zn2/Cys6 DNA-binding domain"/>
    <property type="match status" value="1"/>
</dbReference>
<comment type="subcellular location">
    <subcellularLocation>
        <location evidence="1">Nucleus</location>
    </subcellularLocation>
</comment>
<dbReference type="GO" id="GO:0000981">
    <property type="term" value="F:DNA-binding transcription factor activity, RNA polymerase II-specific"/>
    <property type="evidence" value="ECO:0007669"/>
    <property type="project" value="InterPro"/>
</dbReference>
<protein>
    <recommendedName>
        <fullName evidence="9">Zn(2)-C6 fungal-type domain-containing protein</fullName>
    </recommendedName>
</protein>
<gene>
    <name evidence="10" type="ORF">L207DRAFT_502623</name>
</gene>
<dbReference type="InterPro" id="IPR007219">
    <property type="entry name" value="XnlR_reg_dom"/>
</dbReference>
<organism evidence="10 11">
    <name type="scientific">Hyaloscypha variabilis (strain UAMH 11265 / GT02V1 / F)</name>
    <name type="common">Meliniomyces variabilis</name>
    <dbReference type="NCBI Taxonomy" id="1149755"/>
    <lineage>
        <taxon>Eukaryota</taxon>
        <taxon>Fungi</taxon>
        <taxon>Dikarya</taxon>
        <taxon>Ascomycota</taxon>
        <taxon>Pezizomycotina</taxon>
        <taxon>Leotiomycetes</taxon>
        <taxon>Helotiales</taxon>
        <taxon>Hyaloscyphaceae</taxon>
        <taxon>Hyaloscypha</taxon>
        <taxon>Hyaloscypha variabilis</taxon>
    </lineage>
</organism>
<keyword evidence="6" id="KW-0804">Transcription</keyword>
<dbReference type="GO" id="GO:0045944">
    <property type="term" value="P:positive regulation of transcription by RNA polymerase II"/>
    <property type="evidence" value="ECO:0007669"/>
    <property type="project" value="TreeGrafter"/>
</dbReference>
<dbReference type="PROSITE" id="PS50048">
    <property type="entry name" value="ZN2_CY6_FUNGAL_2"/>
    <property type="match status" value="1"/>
</dbReference>
<evidence type="ECO:0000313" key="10">
    <source>
        <dbReference type="EMBL" id="PMD30653.1"/>
    </source>
</evidence>
<keyword evidence="7" id="KW-0539">Nucleus</keyword>
<dbReference type="CDD" id="cd00067">
    <property type="entry name" value="GAL4"/>
    <property type="match status" value="1"/>
</dbReference>
<dbReference type="GO" id="GO:0043565">
    <property type="term" value="F:sequence-specific DNA binding"/>
    <property type="evidence" value="ECO:0007669"/>
    <property type="project" value="TreeGrafter"/>
</dbReference>
<dbReference type="GO" id="GO:0006351">
    <property type="term" value="P:DNA-templated transcription"/>
    <property type="evidence" value="ECO:0007669"/>
    <property type="project" value="InterPro"/>
</dbReference>
<dbReference type="Pfam" id="PF00172">
    <property type="entry name" value="Zn_clus"/>
    <property type="match status" value="1"/>
</dbReference>
<dbReference type="InterPro" id="IPR052202">
    <property type="entry name" value="Yeast_MetPath_Reg"/>
</dbReference>
<feature type="domain" description="Zn(2)-C6 fungal-type" evidence="9">
    <location>
        <begin position="46"/>
        <end position="76"/>
    </location>
</feature>
<evidence type="ECO:0000256" key="5">
    <source>
        <dbReference type="ARBA" id="ARBA00023125"/>
    </source>
</evidence>
<dbReference type="PANTHER" id="PTHR47782:SF12">
    <property type="entry name" value="ZN(II)2CYS6 TRANSCRIPTION FACTOR (EUROFUNG)"/>
    <property type="match status" value="1"/>
</dbReference>
<dbReference type="InterPro" id="IPR036864">
    <property type="entry name" value="Zn2-C6_fun-type_DNA-bd_sf"/>
</dbReference>
<evidence type="ECO:0000313" key="11">
    <source>
        <dbReference type="Proteomes" id="UP000235786"/>
    </source>
</evidence>
<dbReference type="EMBL" id="KZ613966">
    <property type="protein sequence ID" value="PMD30653.1"/>
    <property type="molecule type" value="Genomic_DNA"/>
</dbReference>
<dbReference type="PANTHER" id="PTHR47782">
    <property type="entry name" value="ZN(II)2CYS6 TRANSCRIPTION FACTOR (EUROFUNG)-RELATED"/>
    <property type="match status" value="1"/>
</dbReference>